<sequence length="251" mass="27179">MPPSFRLLASTGLHRGDRPYQQDQVLLIAHARIHGCVLGVIADGMGGLSGGRKASDQVMLTCQQLFERYDPAHDDPAVLLQTMVHEAHTVIRLTAIAAEQEPHSTLAAFIVQPSGECHWVHSGDSRIYHFQDAQLLHRTRDHSYVQALVDRGELTEAQAHNHPQSNVLVGCLGSSSAPPATAHHIAKLAPGSTLLACSDGLWHYFDADELAQLLQALPPREAAECLVQQARLRACGAGDNLSLAIIKIQAL</sequence>
<accession>A0ABT2PRF4</accession>
<evidence type="ECO:0000259" key="1">
    <source>
        <dbReference type="PROSITE" id="PS51746"/>
    </source>
</evidence>
<dbReference type="RefSeq" id="WP_261502302.1">
    <property type="nucleotide sequence ID" value="NZ_JAODYH010000014.1"/>
</dbReference>
<comment type="caution">
    <text evidence="2">The sequence shown here is derived from an EMBL/GenBank/DDBJ whole genome shotgun (WGS) entry which is preliminary data.</text>
</comment>
<dbReference type="Pfam" id="PF13672">
    <property type="entry name" value="PP2C_2"/>
    <property type="match status" value="1"/>
</dbReference>
<dbReference type="Gene3D" id="3.60.40.10">
    <property type="entry name" value="PPM-type phosphatase domain"/>
    <property type="match status" value="1"/>
</dbReference>
<dbReference type="PROSITE" id="PS51746">
    <property type="entry name" value="PPM_2"/>
    <property type="match status" value="1"/>
</dbReference>
<evidence type="ECO:0000313" key="3">
    <source>
        <dbReference type="Proteomes" id="UP001525968"/>
    </source>
</evidence>
<feature type="domain" description="PPM-type phosphatase" evidence="1">
    <location>
        <begin position="7"/>
        <end position="248"/>
    </location>
</feature>
<dbReference type="InterPro" id="IPR001932">
    <property type="entry name" value="PPM-type_phosphatase-like_dom"/>
</dbReference>
<dbReference type="SUPFAM" id="SSF81606">
    <property type="entry name" value="PP2C-like"/>
    <property type="match status" value="1"/>
</dbReference>
<dbReference type="CDD" id="cd00143">
    <property type="entry name" value="PP2Cc"/>
    <property type="match status" value="1"/>
</dbReference>
<keyword evidence="3" id="KW-1185">Reference proteome</keyword>
<dbReference type="InterPro" id="IPR036457">
    <property type="entry name" value="PPM-type-like_dom_sf"/>
</dbReference>
<organism evidence="2 3">
    <name type="scientific">Acidovorax bellezanensis</name>
    <dbReference type="NCBI Taxonomy" id="2976702"/>
    <lineage>
        <taxon>Bacteria</taxon>
        <taxon>Pseudomonadati</taxon>
        <taxon>Pseudomonadota</taxon>
        <taxon>Betaproteobacteria</taxon>
        <taxon>Burkholderiales</taxon>
        <taxon>Comamonadaceae</taxon>
        <taxon>Acidovorax</taxon>
    </lineage>
</organism>
<dbReference type="SMART" id="SM00331">
    <property type="entry name" value="PP2C_SIG"/>
    <property type="match status" value="1"/>
</dbReference>
<name>A0ABT2PRF4_9BURK</name>
<dbReference type="EMBL" id="JAODYH010000014">
    <property type="protein sequence ID" value="MCT9813055.1"/>
    <property type="molecule type" value="Genomic_DNA"/>
</dbReference>
<dbReference type="SMART" id="SM00332">
    <property type="entry name" value="PP2Cc"/>
    <property type="match status" value="1"/>
</dbReference>
<evidence type="ECO:0000313" key="2">
    <source>
        <dbReference type="EMBL" id="MCT9813055.1"/>
    </source>
</evidence>
<proteinExistence type="predicted"/>
<protein>
    <submittedName>
        <fullName evidence="2">Protein phosphatase 2C domain-containing protein</fullName>
    </submittedName>
</protein>
<gene>
    <name evidence="2" type="ORF">N0K08_20700</name>
</gene>
<dbReference type="Proteomes" id="UP001525968">
    <property type="component" value="Unassembled WGS sequence"/>
</dbReference>
<reference evidence="2 3" key="1">
    <citation type="submission" date="2022-09" db="EMBL/GenBank/DDBJ databases">
        <title>Draft genome of isolate Be4.</title>
        <authorList>
            <person name="Sanchez-Castro I."/>
            <person name="Martinez-Rodriguez P."/>
            <person name="Descostes M."/>
            <person name="Merroun M."/>
        </authorList>
    </citation>
    <scope>NUCLEOTIDE SEQUENCE [LARGE SCALE GENOMIC DNA]</scope>
    <source>
        <strain evidence="2 3">Be4</strain>
    </source>
</reference>